<dbReference type="Proteomes" id="UP000095751">
    <property type="component" value="Unassembled WGS sequence"/>
</dbReference>
<protein>
    <recommendedName>
        <fullName evidence="4">Amino acid transporter transmembrane domain-containing protein</fullName>
    </recommendedName>
</protein>
<keyword evidence="1" id="KW-1133">Transmembrane helix</keyword>
<reference evidence="2 3" key="1">
    <citation type="submission" date="2016-09" db="EMBL/GenBank/DDBJ databases">
        <title>Extensive genetic diversity and differential bi-allelic expression allows diatom success in the polar Southern Ocean.</title>
        <authorList>
            <consortium name="DOE Joint Genome Institute"/>
            <person name="Mock T."/>
            <person name="Otillar R.P."/>
            <person name="Strauss J."/>
            <person name="Dupont C."/>
            <person name="Frickenhaus S."/>
            <person name="Maumus F."/>
            <person name="Mcmullan M."/>
            <person name="Sanges R."/>
            <person name="Schmutz J."/>
            <person name="Toseland A."/>
            <person name="Valas R."/>
            <person name="Veluchamy A."/>
            <person name="Ward B.J."/>
            <person name="Allen A."/>
            <person name="Barry K."/>
            <person name="Falciatore A."/>
            <person name="Ferrante M."/>
            <person name="Fortunato A.E."/>
            <person name="Gloeckner G."/>
            <person name="Gruber A."/>
            <person name="Hipkin R."/>
            <person name="Janech M."/>
            <person name="Kroth P."/>
            <person name="Leese F."/>
            <person name="Lindquist E."/>
            <person name="Lyon B.R."/>
            <person name="Martin J."/>
            <person name="Mayer C."/>
            <person name="Parker M."/>
            <person name="Quesneville H."/>
            <person name="Raymond J."/>
            <person name="Uhlig C."/>
            <person name="Valentin K.U."/>
            <person name="Worden A.Z."/>
            <person name="Armbrust E.V."/>
            <person name="Bowler C."/>
            <person name="Green B."/>
            <person name="Moulton V."/>
            <person name="Van Oosterhout C."/>
            <person name="Grigoriev I."/>
        </authorList>
    </citation>
    <scope>NUCLEOTIDE SEQUENCE [LARGE SCALE GENOMIC DNA]</scope>
    <source>
        <strain evidence="2 3">CCMP1102</strain>
    </source>
</reference>
<dbReference type="OrthoDB" id="294541at2759"/>
<feature type="transmembrane region" description="Helical" evidence="1">
    <location>
        <begin position="64"/>
        <end position="85"/>
    </location>
</feature>
<feature type="transmembrane region" description="Helical" evidence="1">
    <location>
        <begin position="459"/>
        <end position="482"/>
    </location>
</feature>
<feature type="transmembrane region" description="Helical" evidence="1">
    <location>
        <begin position="383"/>
        <end position="402"/>
    </location>
</feature>
<evidence type="ECO:0000313" key="3">
    <source>
        <dbReference type="Proteomes" id="UP000095751"/>
    </source>
</evidence>
<organism evidence="2 3">
    <name type="scientific">Fragilariopsis cylindrus CCMP1102</name>
    <dbReference type="NCBI Taxonomy" id="635003"/>
    <lineage>
        <taxon>Eukaryota</taxon>
        <taxon>Sar</taxon>
        <taxon>Stramenopiles</taxon>
        <taxon>Ochrophyta</taxon>
        <taxon>Bacillariophyta</taxon>
        <taxon>Bacillariophyceae</taxon>
        <taxon>Bacillariophycidae</taxon>
        <taxon>Bacillariales</taxon>
        <taxon>Bacillariaceae</taxon>
        <taxon>Fragilariopsis</taxon>
    </lineage>
</organism>
<dbReference type="PANTHER" id="PTHR16189:SF3">
    <property type="entry name" value="AMINO ACID TRANSPORTER TRANSMEMBRANE DOMAIN-CONTAINING PROTEIN"/>
    <property type="match status" value="1"/>
</dbReference>
<dbReference type="AlphaFoldDB" id="A0A1E7EWQ2"/>
<proteinExistence type="predicted"/>
<feature type="transmembrane region" description="Helical" evidence="1">
    <location>
        <begin position="229"/>
        <end position="248"/>
    </location>
</feature>
<evidence type="ECO:0008006" key="4">
    <source>
        <dbReference type="Google" id="ProtNLM"/>
    </source>
</evidence>
<accession>A0A1E7EWQ2</accession>
<feature type="transmembrane region" description="Helical" evidence="1">
    <location>
        <begin position="298"/>
        <end position="325"/>
    </location>
</feature>
<dbReference type="PANTHER" id="PTHR16189">
    <property type="entry name" value="TRANSMEMBRANE PROTEIN 104-RELATED"/>
    <property type="match status" value="1"/>
</dbReference>
<feature type="transmembrane region" description="Helical" evidence="1">
    <location>
        <begin position="345"/>
        <end position="371"/>
    </location>
</feature>
<gene>
    <name evidence="2" type="ORF">FRACYDRAFT_247571</name>
</gene>
<dbReference type="EMBL" id="KV784373">
    <property type="protein sequence ID" value="OEU09963.1"/>
    <property type="molecule type" value="Genomic_DNA"/>
</dbReference>
<dbReference type="InParanoid" id="A0A1E7EWQ2"/>
<sequence length="487" mass="53124">MTGVDETTPFVVHIGNGRINNTSTDDKNGSSARSTSFRKKFSVEGLRESAGSISKSFSEDLSRIGFLGSTAIGVNSLIGPAMLYLPDTYQRSGLIPTTAVIIFVCILSALCCLHMSNTISKVHNNKHFSLDVGYSECFQQFWGPKSYFYTQVLFFCCVTCLNVSSIVDTAQVVDTFFGHWVPHGSSAVNFQWIDNKVDVRWINWDYSVCSEELLISGECVPFFDSEGGILLTIGYVVTVLVFLPMALMDLKENAIMQVGCFVTLLVTSMGFIFLFLAQGINLDNVSLWGDEWGSLFGVVLFNFALVIAIPAALLYIVIGILGAITMPNVSQNMLEGLMSGSFGTAMQLCASIFAFVIIGLGCPLFSILVRMNLSGSGFLSMRTSNGLAVYLPFLTSWIFYQGDAVTNILSWGGIIFTSLIAFILPLLLSLHSLETGNDEGSVNVYKPWRVIPITSQRTALRILLAFASVSIIIGILGNLPFITSIMN</sequence>
<feature type="transmembrane region" description="Helical" evidence="1">
    <location>
        <begin position="408"/>
        <end position="428"/>
    </location>
</feature>
<evidence type="ECO:0000256" key="1">
    <source>
        <dbReference type="SAM" id="Phobius"/>
    </source>
</evidence>
<keyword evidence="1" id="KW-0812">Transmembrane</keyword>
<keyword evidence="3" id="KW-1185">Reference proteome</keyword>
<evidence type="ECO:0000313" key="2">
    <source>
        <dbReference type="EMBL" id="OEU09963.1"/>
    </source>
</evidence>
<feature type="transmembrane region" description="Helical" evidence="1">
    <location>
        <begin position="97"/>
        <end position="116"/>
    </location>
</feature>
<feature type="transmembrane region" description="Helical" evidence="1">
    <location>
        <begin position="254"/>
        <end position="277"/>
    </location>
</feature>
<keyword evidence="1" id="KW-0472">Membrane</keyword>
<name>A0A1E7EWQ2_9STRA</name>
<dbReference type="KEGG" id="fcy:FRACYDRAFT_247571"/>